<dbReference type="PANTHER" id="PTHR11092:SF0">
    <property type="entry name" value="EPIMERASE FAMILY PROTEIN SDR39U1"/>
    <property type="match status" value="1"/>
</dbReference>
<evidence type="ECO:0000259" key="2">
    <source>
        <dbReference type="Pfam" id="PF01370"/>
    </source>
</evidence>
<sequence>MRIAITGSTGMIGAALTASLREDGHEVVRLVRHTHPDESAGERHWAPFGEPDPKPYEGCDAVLHLAGAGLGDKRWSAAYKREIRESRIHGTDTLSRSLAQLAEPPKALLSASAIGWYGDTGSTPVTEQAPAADDFLGSLCRDWEEATGPAEDAGIPVAHLRNGVVLDRSGGALARMLPFFKAGIGGPIGSGRQYFSFISMTDYLAAVKHIMGLTMAGSMTGAVNVTGPLPVTNRAFTKALGHVLHRPAILPVPGFALRVLFGPMGGELTGSQRVLPARLTDSGFTFTTADPRSALRSALA</sequence>
<feature type="domain" description="NAD-dependent epimerase/dehydratase" evidence="2">
    <location>
        <begin position="3"/>
        <end position="129"/>
    </location>
</feature>
<dbReference type="Gene3D" id="3.40.50.720">
    <property type="entry name" value="NAD(P)-binding Rossmann-like Domain"/>
    <property type="match status" value="1"/>
</dbReference>
<keyword evidence="5" id="KW-1185">Reference proteome</keyword>
<dbReference type="InterPro" id="IPR010099">
    <property type="entry name" value="SDR39U1"/>
</dbReference>
<name>A0ABP5EDN8_9ACTN</name>
<gene>
    <name evidence="4" type="ORF">GCM10009838_71450</name>
</gene>
<evidence type="ECO:0000313" key="4">
    <source>
        <dbReference type="EMBL" id="GAA1996177.1"/>
    </source>
</evidence>
<organism evidence="4 5">
    <name type="scientific">Catenulispora subtropica</name>
    <dbReference type="NCBI Taxonomy" id="450798"/>
    <lineage>
        <taxon>Bacteria</taxon>
        <taxon>Bacillati</taxon>
        <taxon>Actinomycetota</taxon>
        <taxon>Actinomycetes</taxon>
        <taxon>Catenulisporales</taxon>
        <taxon>Catenulisporaceae</taxon>
        <taxon>Catenulispora</taxon>
    </lineage>
</organism>
<accession>A0ABP5EDN8</accession>
<dbReference type="Pfam" id="PF01370">
    <property type="entry name" value="Epimerase"/>
    <property type="match status" value="1"/>
</dbReference>
<dbReference type="InterPro" id="IPR013549">
    <property type="entry name" value="DUF1731"/>
</dbReference>
<dbReference type="RefSeq" id="WP_344661598.1">
    <property type="nucleotide sequence ID" value="NZ_BAAAQM010000057.1"/>
</dbReference>
<reference evidence="5" key="1">
    <citation type="journal article" date="2019" name="Int. J. Syst. Evol. Microbiol.">
        <title>The Global Catalogue of Microorganisms (GCM) 10K type strain sequencing project: providing services to taxonomists for standard genome sequencing and annotation.</title>
        <authorList>
            <consortium name="The Broad Institute Genomics Platform"/>
            <consortium name="The Broad Institute Genome Sequencing Center for Infectious Disease"/>
            <person name="Wu L."/>
            <person name="Ma J."/>
        </authorList>
    </citation>
    <scope>NUCLEOTIDE SEQUENCE [LARGE SCALE GENOMIC DNA]</scope>
    <source>
        <strain evidence="5">JCM 16013</strain>
    </source>
</reference>
<protein>
    <submittedName>
        <fullName evidence="4">TIGR01777 family oxidoreductase</fullName>
    </submittedName>
</protein>
<dbReference type="SUPFAM" id="SSF51735">
    <property type="entry name" value="NAD(P)-binding Rossmann-fold domains"/>
    <property type="match status" value="1"/>
</dbReference>
<comment type="caution">
    <text evidence="4">The sequence shown here is derived from an EMBL/GenBank/DDBJ whole genome shotgun (WGS) entry which is preliminary data.</text>
</comment>
<evidence type="ECO:0000259" key="3">
    <source>
        <dbReference type="Pfam" id="PF08338"/>
    </source>
</evidence>
<dbReference type="EMBL" id="BAAAQM010000057">
    <property type="protein sequence ID" value="GAA1996177.1"/>
    <property type="molecule type" value="Genomic_DNA"/>
</dbReference>
<dbReference type="InterPro" id="IPR036291">
    <property type="entry name" value="NAD(P)-bd_dom_sf"/>
</dbReference>
<proteinExistence type="inferred from homology"/>
<dbReference type="InterPro" id="IPR001509">
    <property type="entry name" value="Epimerase_deHydtase"/>
</dbReference>
<feature type="domain" description="DUF1731" evidence="3">
    <location>
        <begin position="252"/>
        <end position="297"/>
    </location>
</feature>
<evidence type="ECO:0000256" key="1">
    <source>
        <dbReference type="ARBA" id="ARBA00009353"/>
    </source>
</evidence>
<dbReference type="NCBIfam" id="TIGR01777">
    <property type="entry name" value="yfcH"/>
    <property type="match status" value="1"/>
</dbReference>
<dbReference type="Proteomes" id="UP001499854">
    <property type="component" value="Unassembled WGS sequence"/>
</dbReference>
<evidence type="ECO:0000313" key="5">
    <source>
        <dbReference type="Proteomes" id="UP001499854"/>
    </source>
</evidence>
<dbReference type="Pfam" id="PF08338">
    <property type="entry name" value="DUF1731"/>
    <property type="match status" value="1"/>
</dbReference>
<comment type="similarity">
    <text evidence="1">Belongs to the NAD(P)-dependent epimerase/dehydratase family. SDR39U1 subfamily.</text>
</comment>
<dbReference type="PANTHER" id="PTHR11092">
    <property type="entry name" value="SUGAR NUCLEOTIDE EPIMERASE RELATED"/>
    <property type="match status" value="1"/>
</dbReference>